<accession>A0ABU1TL10</accession>
<dbReference type="Pfam" id="PF07285">
    <property type="entry name" value="DUF1444"/>
    <property type="match status" value="1"/>
</dbReference>
<protein>
    <submittedName>
        <fullName evidence="1">Uncharacterized protein YtpQ (UPF0354 family)</fullName>
    </submittedName>
</protein>
<organism evidence="1 2">
    <name type="scientific">Flavobacterium arsenatis</name>
    <dbReference type="NCBI Taxonomy" id="1484332"/>
    <lineage>
        <taxon>Bacteria</taxon>
        <taxon>Pseudomonadati</taxon>
        <taxon>Bacteroidota</taxon>
        <taxon>Flavobacteriia</taxon>
        <taxon>Flavobacteriales</taxon>
        <taxon>Flavobacteriaceae</taxon>
        <taxon>Flavobacterium</taxon>
    </lineage>
</organism>
<keyword evidence="2" id="KW-1185">Reference proteome</keyword>
<reference evidence="1 2" key="1">
    <citation type="submission" date="2023-07" db="EMBL/GenBank/DDBJ databases">
        <title>Sorghum-associated microbial communities from plants grown in Nebraska, USA.</title>
        <authorList>
            <person name="Schachtman D."/>
        </authorList>
    </citation>
    <scope>NUCLEOTIDE SEQUENCE [LARGE SCALE GENOMIC DNA]</scope>
    <source>
        <strain evidence="1 2">3773</strain>
    </source>
</reference>
<sequence>MYNETEFSQEFAKRLTQKVEGLKIYSIDGLEILTEFESSNKNRHFLHNCYSEYIREPDDIEEIFKKYLNSSISLYKPDETLNINSVLPVIKDKRFIQHLMDLNENFEKNHLYEQYNDELFIFYVQDTDTNINYLTKEDFKTLNVDINELKKVAIKNLSNIIEIEKHGENGYYLLLADGNYESSLILLDIWYKENFEVKGEFIIGIPSRDLLIITGKKDIYNLERLKKTIEEINENGDHLVSKDIFEYKEGKFIKM</sequence>
<proteinExistence type="predicted"/>
<dbReference type="EMBL" id="JAVDVI010000002">
    <property type="protein sequence ID" value="MDR6966658.1"/>
    <property type="molecule type" value="Genomic_DNA"/>
</dbReference>
<dbReference type="InterPro" id="IPR010838">
    <property type="entry name" value="DUF1444"/>
</dbReference>
<dbReference type="RefSeq" id="WP_310024353.1">
    <property type="nucleotide sequence ID" value="NZ_JAVDVI010000002.1"/>
</dbReference>
<dbReference type="Proteomes" id="UP001255185">
    <property type="component" value="Unassembled WGS sequence"/>
</dbReference>
<evidence type="ECO:0000313" key="2">
    <source>
        <dbReference type="Proteomes" id="UP001255185"/>
    </source>
</evidence>
<gene>
    <name evidence="1" type="ORF">J2X31_000656</name>
</gene>
<evidence type="ECO:0000313" key="1">
    <source>
        <dbReference type="EMBL" id="MDR6966658.1"/>
    </source>
</evidence>
<name>A0ABU1TL10_9FLAO</name>
<comment type="caution">
    <text evidence="1">The sequence shown here is derived from an EMBL/GenBank/DDBJ whole genome shotgun (WGS) entry which is preliminary data.</text>
</comment>